<organism evidence="2 4">
    <name type="scientific">Orrella dioscoreae</name>
    <dbReference type="NCBI Taxonomy" id="1851544"/>
    <lineage>
        <taxon>Bacteria</taxon>
        <taxon>Pseudomonadati</taxon>
        <taxon>Pseudomonadota</taxon>
        <taxon>Betaproteobacteria</taxon>
        <taxon>Burkholderiales</taxon>
        <taxon>Alcaligenaceae</taxon>
        <taxon>Orrella</taxon>
    </lineage>
</organism>
<feature type="domain" description="EAL" evidence="1">
    <location>
        <begin position="332"/>
        <end position="585"/>
    </location>
</feature>
<evidence type="ECO:0000313" key="2">
    <source>
        <dbReference type="EMBL" id="SBT24655.1"/>
    </source>
</evidence>
<dbReference type="SUPFAM" id="SSF55781">
    <property type="entry name" value="GAF domain-like"/>
    <property type="match status" value="1"/>
</dbReference>
<dbReference type="InterPro" id="IPR001633">
    <property type="entry name" value="EAL_dom"/>
</dbReference>
<evidence type="ECO:0000259" key="1">
    <source>
        <dbReference type="PROSITE" id="PS50883"/>
    </source>
</evidence>
<dbReference type="SMART" id="SM00065">
    <property type="entry name" value="GAF"/>
    <property type="match status" value="1"/>
</dbReference>
<dbReference type="Gene3D" id="3.20.20.450">
    <property type="entry name" value="EAL domain"/>
    <property type="match status" value="1"/>
</dbReference>
<dbReference type="PANTHER" id="PTHR33121">
    <property type="entry name" value="CYCLIC DI-GMP PHOSPHODIESTERASE PDEF"/>
    <property type="match status" value="1"/>
</dbReference>
<name>A0A1C3JZS1_9BURK</name>
<dbReference type="Gene3D" id="3.30.70.270">
    <property type="match status" value="1"/>
</dbReference>
<evidence type="ECO:0000313" key="4">
    <source>
        <dbReference type="Proteomes" id="UP000078558"/>
    </source>
</evidence>
<dbReference type="RefSeq" id="WP_067751170.1">
    <property type="nucleotide sequence ID" value="NZ_LT907988.1"/>
</dbReference>
<dbReference type="EMBL" id="LT907988">
    <property type="protein sequence ID" value="SOE50340.1"/>
    <property type="molecule type" value="Genomic_DNA"/>
</dbReference>
<evidence type="ECO:0000313" key="3">
    <source>
        <dbReference type="EMBL" id="SOE50340.1"/>
    </source>
</evidence>
<dbReference type="CDD" id="cd01948">
    <property type="entry name" value="EAL"/>
    <property type="match status" value="1"/>
</dbReference>
<dbReference type="InterPro" id="IPR003018">
    <property type="entry name" value="GAF"/>
</dbReference>
<dbReference type="InterPro" id="IPR050706">
    <property type="entry name" value="Cyclic-di-GMP_PDE-like"/>
</dbReference>
<dbReference type="SUPFAM" id="SSF141868">
    <property type="entry name" value="EAL domain-like"/>
    <property type="match status" value="1"/>
</dbReference>
<proteinExistence type="predicted"/>
<accession>A0A1C3JZS1</accession>
<dbReference type="STRING" id="1851544.ODI_02725"/>
<protein>
    <submittedName>
        <fullName evidence="2">Diguanylate cyclase/phosphodiesterase (GGDEF &amp; EAL domains) with PAS/PAC sensor(S)</fullName>
    </submittedName>
</protein>
<dbReference type="PROSITE" id="PS50883">
    <property type="entry name" value="EAL"/>
    <property type="match status" value="1"/>
</dbReference>
<dbReference type="EMBL" id="FLRC01000011">
    <property type="protein sequence ID" value="SBT24655.1"/>
    <property type="molecule type" value="Genomic_DNA"/>
</dbReference>
<dbReference type="Pfam" id="PF01590">
    <property type="entry name" value="GAF"/>
    <property type="match status" value="1"/>
</dbReference>
<reference evidence="3 4" key="2">
    <citation type="submission" date="2017-08" db="EMBL/GenBank/DDBJ databases">
        <authorList>
            <person name="de Groot N.N."/>
        </authorList>
    </citation>
    <scope>NUCLEOTIDE SEQUENCE [LARGE SCALE GENOMIC DNA]</scope>
    <source>
        <strain evidence="3">Orrdi1</strain>
    </source>
</reference>
<gene>
    <name evidence="2" type="ORF">ODI_02725</name>
    <name evidence="3" type="ORF">ODI_R2652</name>
</gene>
<dbReference type="AlphaFoldDB" id="A0A1C3JZS1"/>
<dbReference type="PANTHER" id="PTHR33121:SF19">
    <property type="entry name" value="CYCLIC DI-GMP PHOSPHODIESTERASE PA2567"/>
    <property type="match status" value="1"/>
</dbReference>
<dbReference type="Gene3D" id="3.30.450.40">
    <property type="match status" value="1"/>
</dbReference>
<dbReference type="KEGG" id="odi:ODI_R2652"/>
<dbReference type="InterPro" id="IPR029787">
    <property type="entry name" value="Nucleotide_cyclase"/>
</dbReference>
<dbReference type="Pfam" id="PF00563">
    <property type="entry name" value="EAL"/>
    <property type="match status" value="1"/>
</dbReference>
<dbReference type="InterPro" id="IPR029016">
    <property type="entry name" value="GAF-like_dom_sf"/>
</dbReference>
<reference evidence="2 4" key="1">
    <citation type="submission" date="2016-06" db="EMBL/GenBank/DDBJ databases">
        <authorList>
            <person name="Kjaerup R.B."/>
            <person name="Dalgaard T.S."/>
            <person name="Juul-Madsen H.R."/>
        </authorList>
    </citation>
    <scope>NUCLEOTIDE SEQUENCE [LARGE SCALE GENOMIC DNA]</scope>
    <source>
        <strain evidence="2">Orrdi1</strain>
    </source>
</reference>
<sequence length="595" mass="65575">MPGPIVKEKERIGVLRSMGLLDSAESEDFDRLTRLAAYCFDVPIALISLVDADRQQFLSKVGFIPKETTRDVSLCAHAIHVKDILEVPDLSKDERFQENPLVSGQSHMRFYAGVPLVTDSGYAIGALCLIDTKPRRLDARMREQLKALAKLVMDQIALRQMVGRRDAVSGLPNRHQFVEDQGSMLRLDGSVSRSLILLDLLELARAHEIAQAVGIGVIESLLRQQAQRLQKALGAEVDVYQVGVTRLAFTVDAAQEVDVLLRDVLAVLAEPVIAEGVPVQLDACVAVVPYVQGERTPLDNLRCAMVTLGAAKASERRWALYDAAQDAQLKRKYRLALDIQRAIAGSQLHLVFQPRIDAASGRPTALEALLRWTHPELGEIGPAEFIPIVERTAVMQSLTRWVLHEAMSALPRLDALFPGCRLAVNLSPRDFDDGKLVGNVLELCRTLDVPPGRLELEVTEGEWLHADTGVLKQMQALCEAGAVIAIDDFGTGYSNFSYLTEIPASVVKMDQSLVRRADTNARHRTLLRSVLGVARDLGYRTVAEGVETQEMFDLMREWGVDEIQGFHVSRPVPLEALPAFLANWRGGKGAAMPEA</sequence>
<dbReference type="SUPFAM" id="SSF55073">
    <property type="entry name" value="Nucleotide cyclase"/>
    <property type="match status" value="1"/>
</dbReference>
<dbReference type="Proteomes" id="UP000078558">
    <property type="component" value="Chromosome I"/>
</dbReference>
<dbReference type="InterPro" id="IPR035919">
    <property type="entry name" value="EAL_sf"/>
</dbReference>
<dbReference type="GO" id="GO:0071111">
    <property type="term" value="F:cyclic-guanylate-specific phosphodiesterase activity"/>
    <property type="evidence" value="ECO:0007669"/>
    <property type="project" value="InterPro"/>
</dbReference>
<keyword evidence="4" id="KW-1185">Reference proteome</keyword>
<dbReference type="SMART" id="SM00052">
    <property type="entry name" value="EAL"/>
    <property type="match status" value="1"/>
</dbReference>
<dbReference type="InterPro" id="IPR043128">
    <property type="entry name" value="Rev_trsase/Diguanyl_cyclase"/>
</dbReference>